<dbReference type="Proteomes" id="UP001140094">
    <property type="component" value="Unassembled WGS sequence"/>
</dbReference>
<reference evidence="1" key="1">
    <citation type="submission" date="2022-07" db="EMBL/GenBank/DDBJ databases">
        <title>Phylogenomic reconstructions and comparative analyses of Kickxellomycotina fungi.</title>
        <authorList>
            <person name="Reynolds N.K."/>
            <person name="Stajich J.E."/>
            <person name="Barry K."/>
            <person name="Grigoriev I.V."/>
            <person name="Crous P."/>
            <person name="Smith M.E."/>
        </authorList>
    </citation>
    <scope>NUCLEOTIDE SEQUENCE</scope>
    <source>
        <strain evidence="1">NRRL 1565</strain>
    </source>
</reference>
<proteinExistence type="predicted"/>
<sequence length="305" mass="32396">MRTGAAATQWFSAEWRAAFPSATALVLWSIDLFAALARDAYVFLHVRCADRSGALRPLHALDAATAHAEARGAQLPGRVPTRLALLFHQPTLDALRSMVSFASHVEFDLGWRMKAMSTLPPGAAHMPALAAMAAARPLVVGAAQQLKDALAHLPVGLPRLKDFLADVHDLYAADAACTSVSAQAALLASATVTAPFARHLPQVARSFARFVLEPDVTPAHPPPLPSALVLHDSRWLAVAVCRSAAAGLRDGAAAFETPWRLPPAAVPAPAECVRGDGAAREKADFERALDEDCVLFDVDDPGFIF</sequence>
<organism evidence="1 2">
    <name type="scientific">Coemansia guatemalensis</name>
    <dbReference type="NCBI Taxonomy" id="2761395"/>
    <lineage>
        <taxon>Eukaryota</taxon>
        <taxon>Fungi</taxon>
        <taxon>Fungi incertae sedis</taxon>
        <taxon>Zoopagomycota</taxon>
        <taxon>Kickxellomycotina</taxon>
        <taxon>Kickxellomycetes</taxon>
        <taxon>Kickxellales</taxon>
        <taxon>Kickxellaceae</taxon>
        <taxon>Coemansia</taxon>
    </lineage>
</organism>
<evidence type="ECO:0000313" key="2">
    <source>
        <dbReference type="Proteomes" id="UP001140094"/>
    </source>
</evidence>
<evidence type="ECO:0000313" key="1">
    <source>
        <dbReference type="EMBL" id="KAJ2789437.1"/>
    </source>
</evidence>
<name>A0A9W8HLE2_9FUNG</name>
<dbReference type="EMBL" id="JANBUO010003804">
    <property type="protein sequence ID" value="KAJ2789437.1"/>
    <property type="molecule type" value="Genomic_DNA"/>
</dbReference>
<comment type="caution">
    <text evidence="1">The sequence shown here is derived from an EMBL/GenBank/DDBJ whole genome shotgun (WGS) entry which is preliminary data.</text>
</comment>
<feature type="non-terminal residue" evidence="1">
    <location>
        <position position="305"/>
    </location>
</feature>
<dbReference type="AlphaFoldDB" id="A0A9W8HLE2"/>
<protein>
    <submittedName>
        <fullName evidence="1">Uncharacterized protein</fullName>
    </submittedName>
</protein>
<accession>A0A9W8HLE2</accession>
<dbReference type="OrthoDB" id="5596412at2759"/>
<gene>
    <name evidence="1" type="ORF">H4R20_007182</name>
</gene>
<keyword evidence="2" id="KW-1185">Reference proteome</keyword>